<dbReference type="OrthoDB" id="14339at2759"/>
<evidence type="ECO:0000313" key="2">
    <source>
        <dbReference type="EMBL" id="KXN70280.1"/>
    </source>
</evidence>
<feature type="region of interest" description="Disordered" evidence="1">
    <location>
        <begin position="1"/>
        <end position="30"/>
    </location>
</feature>
<dbReference type="STRING" id="796925.A0A137P5J3"/>
<dbReference type="PANTHER" id="PTHR37332:SF1">
    <property type="entry name" value="ELMO DOMAIN-CONTAINING PROTEIN"/>
    <property type="match status" value="1"/>
</dbReference>
<proteinExistence type="predicted"/>
<sequence>MDSKGSPTTPIQASSYFPTDPTNPIPSSHSSLAKVEGLKTLVHKRVATFSHLHRVLEGKSHYFNTVLITKEELSTIYDNNKMKKRSLQYFTLGTSLGPIIDIQNPIDFIKSLVSLLQEYEGFSNNDGMKQKRRPFFRKSRTLEDSMNTSNNSTDSNDFTNLDIRNIPFELDYLQVFYALCNIICIIYDKIQLHLLNNNCPQVYMDCVFKIDSKFKKIINLVTKELDLIVHQSIKEELGVIDPLMSQKSGGQFDDWETSSVVSP</sequence>
<dbReference type="OMA" id="GRIYWFK"/>
<protein>
    <submittedName>
        <fullName evidence="2">Uncharacterized protein</fullName>
    </submittedName>
</protein>
<name>A0A137P5J3_CONC2</name>
<dbReference type="EMBL" id="KQ964507">
    <property type="protein sequence ID" value="KXN70280.1"/>
    <property type="molecule type" value="Genomic_DNA"/>
</dbReference>
<gene>
    <name evidence="2" type="ORF">CONCODRAFT_17772</name>
</gene>
<evidence type="ECO:0000313" key="3">
    <source>
        <dbReference type="Proteomes" id="UP000070444"/>
    </source>
</evidence>
<reference evidence="2 3" key="1">
    <citation type="journal article" date="2015" name="Genome Biol. Evol.">
        <title>Phylogenomic analyses indicate that early fungi evolved digesting cell walls of algal ancestors of land plants.</title>
        <authorList>
            <person name="Chang Y."/>
            <person name="Wang S."/>
            <person name="Sekimoto S."/>
            <person name="Aerts A.L."/>
            <person name="Choi C."/>
            <person name="Clum A."/>
            <person name="LaButti K.M."/>
            <person name="Lindquist E.A."/>
            <person name="Yee Ngan C."/>
            <person name="Ohm R.A."/>
            <person name="Salamov A.A."/>
            <person name="Grigoriev I.V."/>
            <person name="Spatafora J.W."/>
            <person name="Berbee M.L."/>
        </authorList>
    </citation>
    <scope>NUCLEOTIDE SEQUENCE [LARGE SCALE GENOMIC DNA]</scope>
    <source>
        <strain evidence="2 3">NRRL 28638</strain>
    </source>
</reference>
<dbReference type="Proteomes" id="UP000070444">
    <property type="component" value="Unassembled WGS sequence"/>
</dbReference>
<dbReference type="PANTHER" id="PTHR37332">
    <property type="entry name" value="EXPRESSED PROTEIN"/>
    <property type="match status" value="1"/>
</dbReference>
<evidence type="ECO:0000256" key="1">
    <source>
        <dbReference type="SAM" id="MobiDB-lite"/>
    </source>
</evidence>
<organism evidence="2 3">
    <name type="scientific">Conidiobolus coronatus (strain ATCC 28846 / CBS 209.66 / NRRL 28638)</name>
    <name type="common">Delacroixia coronata</name>
    <dbReference type="NCBI Taxonomy" id="796925"/>
    <lineage>
        <taxon>Eukaryota</taxon>
        <taxon>Fungi</taxon>
        <taxon>Fungi incertae sedis</taxon>
        <taxon>Zoopagomycota</taxon>
        <taxon>Entomophthoromycotina</taxon>
        <taxon>Entomophthoromycetes</taxon>
        <taxon>Entomophthorales</taxon>
        <taxon>Ancylistaceae</taxon>
        <taxon>Conidiobolus</taxon>
    </lineage>
</organism>
<keyword evidence="3" id="KW-1185">Reference proteome</keyword>
<accession>A0A137P5J3</accession>
<dbReference type="AlphaFoldDB" id="A0A137P5J3"/>